<organism evidence="4 5">
    <name type="scientific">Pinibacter soli</name>
    <dbReference type="NCBI Taxonomy" id="3044211"/>
    <lineage>
        <taxon>Bacteria</taxon>
        <taxon>Pseudomonadati</taxon>
        <taxon>Bacteroidota</taxon>
        <taxon>Chitinophagia</taxon>
        <taxon>Chitinophagales</taxon>
        <taxon>Chitinophagaceae</taxon>
        <taxon>Pinibacter</taxon>
    </lineage>
</organism>
<evidence type="ECO:0000313" key="5">
    <source>
        <dbReference type="Proteomes" id="UP001226434"/>
    </source>
</evidence>
<evidence type="ECO:0000259" key="3">
    <source>
        <dbReference type="PROSITE" id="PS50930"/>
    </source>
</evidence>
<dbReference type="Pfam" id="PF04397">
    <property type="entry name" value="LytTR"/>
    <property type="match status" value="1"/>
</dbReference>
<dbReference type="GO" id="GO:0003677">
    <property type="term" value="F:DNA binding"/>
    <property type="evidence" value="ECO:0007669"/>
    <property type="project" value="UniProtKB-KW"/>
</dbReference>
<dbReference type="SUPFAM" id="SSF52172">
    <property type="entry name" value="CheY-like"/>
    <property type="match status" value="1"/>
</dbReference>
<keyword evidence="1" id="KW-0597">Phosphoprotein</keyword>
<evidence type="ECO:0000259" key="2">
    <source>
        <dbReference type="PROSITE" id="PS50110"/>
    </source>
</evidence>
<dbReference type="SMART" id="SM00850">
    <property type="entry name" value="LytTR"/>
    <property type="match status" value="1"/>
</dbReference>
<sequence length="244" mass="27924">MSDPNVIKCLVIDDEPPARSILKNYIEAMPALKWVGECGNAIQALSYLQQHEVQLIFLDIRMPQLSGIDFLKTLKNPPAVIFTTAYSDYAIQSYDLDAVDYLLKPIQFERFIKAINKVLYAKGSNQLTETTVSNEAPAVKESFVYFRADRKMVKVMLRDIHYIESMKDYVKVFTGNGTIVTRQSIISLEAMLPGNMFLRTHRSFIVSLEKIRSFTNEVIEVEKSEIPVGKLYRNNVMRALDVRN</sequence>
<feature type="domain" description="Response regulatory" evidence="2">
    <location>
        <begin position="8"/>
        <end position="119"/>
    </location>
</feature>
<dbReference type="SMART" id="SM00448">
    <property type="entry name" value="REC"/>
    <property type="match status" value="1"/>
</dbReference>
<protein>
    <submittedName>
        <fullName evidence="4">LytTR family DNA-binding domain-containing protein</fullName>
    </submittedName>
</protein>
<dbReference type="PANTHER" id="PTHR37299">
    <property type="entry name" value="TRANSCRIPTIONAL REGULATOR-RELATED"/>
    <property type="match status" value="1"/>
</dbReference>
<name>A0ABT6RHA2_9BACT</name>
<dbReference type="Pfam" id="PF00072">
    <property type="entry name" value="Response_reg"/>
    <property type="match status" value="1"/>
</dbReference>
<evidence type="ECO:0000256" key="1">
    <source>
        <dbReference type="PROSITE-ProRule" id="PRU00169"/>
    </source>
</evidence>
<evidence type="ECO:0000313" key="4">
    <source>
        <dbReference type="EMBL" id="MDI3321952.1"/>
    </source>
</evidence>
<dbReference type="InterPro" id="IPR001789">
    <property type="entry name" value="Sig_transdc_resp-reg_receiver"/>
</dbReference>
<dbReference type="EMBL" id="JASBRG010000007">
    <property type="protein sequence ID" value="MDI3321952.1"/>
    <property type="molecule type" value="Genomic_DNA"/>
</dbReference>
<dbReference type="PANTHER" id="PTHR37299:SF1">
    <property type="entry name" value="STAGE 0 SPORULATION PROTEIN A HOMOLOG"/>
    <property type="match status" value="1"/>
</dbReference>
<dbReference type="InterPro" id="IPR011006">
    <property type="entry name" value="CheY-like_superfamily"/>
</dbReference>
<proteinExistence type="predicted"/>
<feature type="modified residue" description="4-aspartylphosphate" evidence="1">
    <location>
        <position position="59"/>
    </location>
</feature>
<accession>A0ABT6RHA2</accession>
<gene>
    <name evidence="4" type="ORF">QJ048_19325</name>
</gene>
<comment type="caution">
    <text evidence="4">The sequence shown here is derived from an EMBL/GenBank/DDBJ whole genome shotgun (WGS) entry which is preliminary data.</text>
</comment>
<keyword evidence="5" id="KW-1185">Reference proteome</keyword>
<dbReference type="Gene3D" id="3.40.50.2300">
    <property type="match status" value="1"/>
</dbReference>
<dbReference type="InterPro" id="IPR007492">
    <property type="entry name" value="LytTR_DNA-bd_dom"/>
</dbReference>
<reference evidence="4 5" key="1">
    <citation type="submission" date="2023-05" db="EMBL/GenBank/DDBJ databases">
        <title>Genome sequence of Pinibacter sp. MAH-24.</title>
        <authorList>
            <person name="Huq M.A."/>
        </authorList>
    </citation>
    <scope>NUCLEOTIDE SEQUENCE [LARGE SCALE GENOMIC DNA]</scope>
    <source>
        <strain evidence="4 5">MAH-24</strain>
    </source>
</reference>
<dbReference type="RefSeq" id="WP_282336060.1">
    <property type="nucleotide sequence ID" value="NZ_JASBRG010000007.1"/>
</dbReference>
<dbReference type="InterPro" id="IPR046947">
    <property type="entry name" value="LytR-like"/>
</dbReference>
<dbReference type="PROSITE" id="PS50110">
    <property type="entry name" value="RESPONSE_REGULATORY"/>
    <property type="match status" value="1"/>
</dbReference>
<keyword evidence="4" id="KW-0238">DNA-binding</keyword>
<dbReference type="Proteomes" id="UP001226434">
    <property type="component" value="Unassembled WGS sequence"/>
</dbReference>
<dbReference type="PROSITE" id="PS50930">
    <property type="entry name" value="HTH_LYTTR"/>
    <property type="match status" value="1"/>
</dbReference>
<feature type="domain" description="HTH LytTR-type" evidence="3">
    <location>
        <begin position="144"/>
        <end position="242"/>
    </location>
</feature>
<dbReference type="Gene3D" id="2.40.50.1020">
    <property type="entry name" value="LytTr DNA-binding domain"/>
    <property type="match status" value="1"/>
</dbReference>